<keyword evidence="6 11" id="KW-0406">Ion transport</keyword>
<dbReference type="InterPro" id="IPR000644">
    <property type="entry name" value="CBS_dom"/>
</dbReference>
<dbReference type="InterPro" id="IPR001807">
    <property type="entry name" value="ClC"/>
</dbReference>
<evidence type="ECO:0000256" key="8">
    <source>
        <dbReference type="ARBA" id="ARBA00023136"/>
    </source>
</evidence>
<feature type="compositionally biased region" description="Basic and acidic residues" evidence="12">
    <location>
        <begin position="18"/>
        <end position="27"/>
    </location>
</feature>
<keyword evidence="8 11" id="KW-0472">Membrane</keyword>
<evidence type="ECO:0000256" key="3">
    <source>
        <dbReference type="ARBA" id="ARBA00022692"/>
    </source>
</evidence>
<evidence type="ECO:0000313" key="14">
    <source>
        <dbReference type="Proteomes" id="UP000694888"/>
    </source>
</evidence>
<dbReference type="InterPro" id="IPR014743">
    <property type="entry name" value="Cl-channel_core"/>
</dbReference>
<keyword evidence="7 10" id="KW-0129">CBS domain</keyword>
<sequence length="938" mass="104045">MSFRSLQNQDDEVISVEEERQVSDRANLDQGSKGLRRRSVGRKRSIQPDGVQNSLLNTAIPEDDAVFAVQDDQEFSVFEKGRDYEPVYITHRYTEQEKETLTNYESCDYLPNHSHVYKHWIKRQMISNLETDVNTQREAYFGMDGKFGLFRDQMLQLKRKVDSEVFSEIFFQDGNLAEGFFFCAGYSILFAVFAAAVIVIWQPSAGGSGLPEITGFLNGTQVQRIFSLKTLVAKFLSCVAAIGCGMPIGPEGPMIHLGAIIGAGFSQASSESLKFSLPFFERFRNPEDRRNFISAGVAAGVSAAFGAPVGGLLFCMEEVSSFWSNTLSWQIFFCCIISTSTSDIFNSAFEKFQNIGTFGAFQTSRYILFNIDEGVDINILMFLPSVLIGIIGGVLGSLFTIINLKIHRFRKRKLAAITRSWLVKVIRLAEPALVMLFMTSFSVFLPMAFSCVPFQCMKGNSGVLSDNCANDTTNKYDSHYNQENIFPTCEEGATHLNGTTLLTNGTYNELALLLFSSKDEAVRLLYLRNSHYMFHYAPLVVCLIIYFLMVCWASGTSVAAGILVPMLVIGALYGRLVGLAMVDLFGVHLGDSYWNWIDPGAFALIGSASFFGGVARLAPAITVIMMELTNDLKVLLPVMTAVMVAKWVGDFFTHAFFHALLELKCIPFLNQQPNVRIDKRNVKLELFSAGDIMAFPVVTFDLVEQVSTLAQTLLDTEHNGFPVLATTKEGKKVFHGLITRSELLVILNNPDVFQRERTEPVEEPDLDIVPIGYDTLLRGVKKDEGTIRKFLSEFVDAKSKVKDRYIDLSPYVNQSAMSVPSKFSLHRAYTLLSALGLRHLTVVDKGNEVVGIITRKDLMGFNMVDVLGTIMQNRPDFQDQDGQNGGKNGGRDEETYLDKRDDGSGGATADVGQSRQNGPNLPAGATVELGNVPSDVMC</sequence>
<dbReference type="GeneID" id="101864059"/>
<dbReference type="Pfam" id="PF00571">
    <property type="entry name" value="CBS"/>
    <property type="match status" value="2"/>
</dbReference>
<dbReference type="Pfam" id="PF00654">
    <property type="entry name" value="Voltage_CLC"/>
    <property type="match status" value="1"/>
</dbReference>
<feature type="compositionally biased region" description="Basic residues" evidence="12">
    <location>
        <begin position="34"/>
        <end position="45"/>
    </location>
</feature>
<keyword evidence="4" id="KW-0677">Repeat</keyword>
<dbReference type="PANTHER" id="PTHR11689">
    <property type="entry name" value="CHLORIDE CHANNEL PROTEIN CLC FAMILY MEMBER"/>
    <property type="match status" value="1"/>
</dbReference>
<accession>A0ABM0ZYA2</accession>
<evidence type="ECO:0000256" key="2">
    <source>
        <dbReference type="ARBA" id="ARBA00022448"/>
    </source>
</evidence>
<comment type="subcellular location">
    <subcellularLocation>
        <location evidence="1 11">Membrane</location>
        <topology evidence="1 11">Multi-pass membrane protein</topology>
    </subcellularLocation>
</comment>
<dbReference type="PANTHER" id="PTHR11689:SF89">
    <property type="entry name" value="CHLORIDE CHANNEL PROTEIN"/>
    <property type="match status" value="1"/>
</dbReference>
<evidence type="ECO:0000313" key="15">
    <source>
        <dbReference type="RefSeq" id="XP_012937018.2"/>
    </source>
</evidence>
<reference evidence="15" key="1">
    <citation type="submission" date="2025-08" db="UniProtKB">
        <authorList>
            <consortium name="RefSeq"/>
        </authorList>
    </citation>
    <scope>IDENTIFICATION</scope>
</reference>
<evidence type="ECO:0000256" key="11">
    <source>
        <dbReference type="RuleBase" id="RU361221"/>
    </source>
</evidence>
<dbReference type="RefSeq" id="XP_012937018.2">
    <property type="nucleotide sequence ID" value="XM_013081564.2"/>
</dbReference>
<feature type="transmembrane region" description="Helical" evidence="11">
    <location>
        <begin position="179"/>
        <end position="201"/>
    </location>
</feature>
<feature type="transmembrane region" description="Helical" evidence="11">
    <location>
        <begin position="634"/>
        <end position="657"/>
    </location>
</feature>
<feature type="transmembrane region" description="Helical" evidence="11">
    <location>
        <begin position="560"/>
        <end position="581"/>
    </location>
</feature>
<dbReference type="InterPro" id="IPR051280">
    <property type="entry name" value="Cl-channel/antiporter"/>
</dbReference>
<keyword evidence="2 11" id="KW-0813">Transport</keyword>
<dbReference type="Gene3D" id="3.10.580.10">
    <property type="entry name" value="CBS-domain"/>
    <property type="match status" value="1"/>
</dbReference>
<evidence type="ECO:0000256" key="1">
    <source>
        <dbReference type="ARBA" id="ARBA00004141"/>
    </source>
</evidence>
<evidence type="ECO:0000256" key="12">
    <source>
        <dbReference type="SAM" id="MobiDB-lite"/>
    </source>
</evidence>
<dbReference type="SMART" id="SM00116">
    <property type="entry name" value="CBS"/>
    <property type="match status" value="2"/>
</dbReference>
<feature type="region of interest" description="Disordered" evidence="12">
    <location>
        <begin position="18"/>
        <end position="46"/>
    </location>
</feature>
<evidence type="ECO:0000256" key="9">
    <source>
        <dbReference type="ARBA" id="ARBA00023214"/>
    </source>
</evidence>
<dbReference type="CDD" id="cd04591">
    <property type="entry name" value="CBS_pair_voltage-gated_CLC_euk_bac"/>
    <property type="match status" value="1"/>
</dbReference>
<protein>
    <recommendedName>
        <fullName evidence="11">Chloride channel protein</fullName>
    </recommendedName>
</protein>
<feature type="transmembrane region" description="Helical" evidence="11">
    <location>
        <begin position="601"/>
        <end position="622"/>
    </location>
</feature>
<dbReference type="InterPro" id="IPR046342">
    <property type="entry name" value="CBS_dom_sf"/>
</dbReference>
<comment type="similarity">
    <text evidence="11">Belongs to the chloride channel (TC 2.A.49) family.</text>
</comment>
<feature type="transmembrane region" description="Helical" evidence="11">
    <location>
        <begin position="533"/>
        <end position="553"/>
    </location>
</feature>
<feature type="transmembrane region" description="Helical" evidence="11">
    <location>
        <begin position="292"/>
        <end position="314"/>
    </location>
</feature>
<dbReference type="PROSITE" id="PS51371">
    <property type="entry name" value="CBS"/>
    <property type="match status" value="1"/>
</dbReference>
<comment type="caution">
    <text evidence="11">Lacks conserved residue(s) required for the propagation of feature annotation.</text>
</comment>
<proteinExistence type="inferred from homology"/>
<keyword evidence="5 11" id="KW-1133">Transmembrane helix</keyword>
<feature type="transmembrane region" description="Helical" evidence="11">
    <location>
        <begin position="425"/>
        <end position="449"/>
    </location>
</feature>
<dbReference type="SUPFAM" id="SSF81340">
    <property type="entry name" value="Clc chloride channel"/>
    <property type="match status" value="1"/>
</dbReference>
<dbReference type="SUPFAM" id="SSF54631">
    <property type="entry name" value="CBS-domain pair"/>
    <property type="match status" value="1"/>
</dbReference>
<dbReference type="PRINTS" id="PR00762">
    <property type="entry name" value="CLCHANNEL"/>
</dbReference>
<keyword evidence="9 11" id="KW-0868">Chloride</keyword>
<evidence type="ECO:0000256" key="6">
    <source>
        <dbReference type="ARBA" id="ARBA00023065"/>
    </source>
</evidence>
<keyword evidence="3 11" id="KW-0812">Transmembrane</keyword>
<evidence type="ECO:0000259" key="13">
    <source>
        <dbReference type="PROSITE" id="PS51371"/>
    </source>
</evidence>
<feature type="transmembrane region" description="Helical" evidence="11">
    <location>
        <begin position="379"/>
        <end position="404"/>
    </location>
</feature>
<evidence type="ECO:0000256" key="10">
    <source>
        <dbReference type="PROSITE-ProRule" id="PRU00703"/>
    </source>
</evidence>
<organism evidence="14 15">
    <name type="scientific">Aplysia californica</name>
    <name type="common">California sea hare</name>
    <dbReference type="NCBI Taxonomy" id="6500"/>
    <lineage>
        <taxon>Eukaryota</taxon>
        <taxon>Metazoa</taxon>
        <taxon>Spiralia</taxon>
        <taxon>Lophotrochozoa</taxon>
        <taxon>Mollusca</taxon>
        <taxon>Gastropoda</taxon>
        <taxon>Heterobranchia</taxon>
        <taxon>Euthyneura</taxon>
        <taxon>Tectipleura</taxon>
        <taxon>Aplysiida</taxon>
        <taxon>Aplysioidea</taxon>
        <taxon>Aplysiidae</taxon>
        <taxon>Aplysia</taxon>
    </lineage>
</organism>
<feature type="domain" description="CBS" evidence="13">
    <location>
        <begin position="812"/>
        <end position="869"/>
    </location>
</feature>
<dbReference type="Gene3D" id="1.10.3080.10">
    <property type="entry name" value="Clc chloride channel"/>
    <property type="match status" value="1"/>
</dbReference>
<keyword evidence="14" id="KW-1185">Reference proteome</keyword>
<feature type="compositionally biased region" description="Basic and acidic residues" evidence="12">
    <location>
        <begin position="889"/>
        <end position="903"/>
    </location>
</feature>
<evidence type="ECO:0000256" key="7">
    <source>
        <dbReference type="ARBA" id="ARBA00023122"/>
    </source>
</evidence>
<evidence type="ECO:0000256" key="4">
    <source>
        <dbReference type="ARBA" id="ARBA00022737"/>
    </source>
</evidence>
<evidence type="ECO:0000256" key="5">
    <source>
        <dbReference type="ARBA" id="ARBA00022989"/>
    </source>
</evidence>
<gene>
    <name evidence="15" type="primary">LOC101864059</name>
</gene>
<feature type="region of interest" description="Disordered" evidence="12">
    <location>
        <begin position="874"/>
        <end position="938"/>
    </location>
</feature>
<name>A0ABM0ZYA2_APLCA</name>
<dbReference type="Proteomes" id="UP000694888">
    <property type="component" value="Unplaced"/>
</dbReference>